<proteinExistence type="predicted"/>
<dbReference type="EMBL" id="AJWJ01000549">
    <property type="protein sequence ID" value="KAF2070062.1"/>
    <property type="molecule type" value="Genomic_DNA"/>
</dbReference>
<dbReference type="InterPro" id="IPR035899">
    <property type="entry name" value="DBL_dom_sf"/>
</dbReference>
<organism evidence="5 6">
    <name type="scientific">Polysphondylium violaceum</name>
    <dbReference type="NCBI Taxonomy" id="133409"/>
    <lineage>
        <taxon>Eukaryota</taxon>
        <taxon>Amoebozoa</taxon>
        <taxon>Evosea</taxon>
        <taxon>Eumycetozoa</taxon>
        <taxon>Dictyostelia</taxon>
        <taxon>Dictyosteliales</taxon>
        <taxon>Dictyosteliaceae</taxon>
        <taxon>Polysphondylium</taxon>
    </lineage>
</organism>
<evidence type="ECO:0008006" key="7">
    <source>
        <dbReference type="Google" id="ProtNLM"/>
    </source>
</evidence>
<accession>A0A8J4PLF0</accession>
<dbReference type="GO" id="GO:0005737">
    <property type="term" value="C:cytoplasm"/>
    <property type="evidence" value="ECO:0007669"/>
    <property type="project" value="TreeGrafter"/>
</dbReference>
<dbReference type="InterPro" id="IPR011993">
    <property type="entry name" value="PH-like_dom_sf"/>
</dbReference>
<feature type="compositionally biased region" description="Low complexity" evidence="2">
    <location>
        <begin position="899"/>
        <end position="918"/>
    </location>
</feature>
<evidence type="ECO:0000313" key="5">
    <source>
        <dbReference type="EMBL" id="KAF2070062.1"/>
    </source>
</evidence>
<comment type="caution">
    <text evidence="5">The sequence shown here is derived from an EMBL/GenBank/DDBJ whole genome shotgun (WGS) entry which is preliminary data.</text>
</comment>
<evidence type="ECO:0000313" key="6">
    <source>
        <dbReference type="Proteomes" id="UP000695562"/>
    </source>
</evidence>
<reference evidence="5" key="1">
    <citation type="submission" date="2020-01" db="EMBL/GenBank/DDBJ databases">
        <title>Development of genomics and gene disruption for Polysphondylium violaceum indicates a role for the polyketide synthase stlB in stalk morphogenesis.</title>
        <authorList>
            <person name="Narita B."/>
            <person name="Kawabe Y."/>
            <person name="Kin K."/>
            <person name="Saito T."/>
            <person name="Gibbs R."/>
            <person name="Kuspa A."/>
            <person name="Muzny D."/>
            <person name="Queller D."/>
            <person name="Richards S."/>
            <person name="Strassman J."/>
            <person name="Sucgang R."/>
            <person name="Worley K."/>
            <person name="Schaap P."/>
        </authorList>
    </citation>
    <scope>NUCLEOTIDE SEQUENCE</scope>
    <source>
        <strain evidence="5">QSvi11</strain>
    </source>
</reference>
<dbReference type="Pfam" id="PF00621">
    <property type="entry name" value="RhoGEF"/>
    <property type="match status" value="1"/>
</dbReference>
<dbReference type="InterPro" id="IPR000219">
    <property type="entry name" value="DH_dom"/>
</dbReference>
<feature type="domain" description="PH" evidence="3">
    <location>
        <begin position="520"/>
        <end position="622"/>
    </location>
</feature>
<dbReference type="Gene3D" id="2.30.29.30">
    <property type="entry name" value="Pleckstrin-homology domain (PH domain)/Phosphotyrosine-binding domain (PTB)"/>
    <property type="match status" value="1"/>
</dbReference>
<feature type="compositionally biased region" description="Basic and acidic residues" evidence="2">
    <location>
        <begin position="93"/>
        <end position="132"/>
    </location>
</feature>
<dbReference type="PROSITE" id="PS50010">
    <property type="entry name" value="DH_2"/>
    <property type="match status" value="1"/>
</dbReference>
<dbReference type="PANTHER" id="PTHR12673:SF254">
    <property type="entry name" value="RHOGEF DOMAIN-CONTAINING PROTEIN GXCH"/>
    <property type="match status" value="1"/>
</dbReference>
<dbReference type="InterPro" id="IPR001849">
    <property type="entry name" value="PH_domain"/>
</dbReference>
<feature type="compositionally biased region" description="Low complexity" evidence="2">
    <location>
        <begin position="72"/>
        <end position="86"/>
    </location>
</feature>
<dbReference type="SUPFAM" id="SSF48065">
    <property type="entry name" value="DBL homology domain (DH-domain)"/>
    <property type="match status" value="1"/>
</dbReference>
<sequence>MDKEEELKDTNNTVSITETATTTTTTEVNEQTSVVLDSITATTPEQHSNEDDKRKSTLSEDSCCDSKDSDTDQNNTSTSSTVTSPSQRRKRTIGKEEKERIEQEKMRLKEEKERAKREEKEEKLKSKEEKKLGSSNSSSAPTLTREPSVISKIFSSKKSNSNNSLTIERSSSPTPVSLENNRKSFNESNSPSTENLANQSINNSSDETNTSTPTNDPSSGITTPSIESDQEVLSSSPIVSNSNNVEENSSATSTPTTQPPTAAVINNKDELSTSTSTNGKKDVVIKVTRAFAAVVHVNLLKEEGESKMRNKVINEIINTEKDYISDLQVIINTILVPLKESKIVTDKDISTIFSNIQLLLNVNKELLNGLEKAANETQGEFVGQHFTLFSQFLKMYSSYCANQKISSDHIALCSKKIPAFKQFIDEKQALPECRQCNLDSLLIKPVQRLCKYPLLIRELIKNSIENHPDNSYLEKAYESIQTVVLSVNENKRKAENDQKMYKIHEKLETSFEFDFLTPTRYLIREDTLRELTEEKDKVSGKMHYYLFNDIMMRTKKDKKSIKLETLFVIASTHVNGDENRNSNFCNTFEISQVGSTGRKFTLVADTYEQKMEWLTDLENLIRPHQEQSMREYEKLLDESPFQFKRTTIATSNPSNQPDSPKSLSRSVTASTLQSKTPHSIPSKPLPPPPKAASSPSVAKPNINQQPLSSPSTPTPNYNSNTTTPSSSPSANNLTSKLESAAVDSPAIIKPKPVGVVRKMTAPSIPATNNAQESSGSHSTFSTTRTVPRPISTTPSSVSPSTSTPETSSPAPVPKSNTRPLPLPGSFNQDTTTPTPTPKQNVPVPSKPAIPFPSKLSQLKSAPQLSGNNNNPTRSHSTFVPSSAPKIDPNLSQQSKDDSSIVNSTTTTTSTPPVVRPRVMPLPPKGTPPGSPSVNDEHKQSPKPLPIPSKKPMIPPRK</sequence>
<dbReference type="GO" id="GO:0035556">
    <property type="term" value="P:intracellular signal transduction"/>
    <property type="evidence" value="ECO:0007669"/>
    <property type="project" value="InterPro"/>
</dbReference>
<dbReference type="Gene3D" id="1.20.900.10">
    <property type="entry name" value="Dbl homology (DH) domain"/>
    <property type="match status" value="1"/>
</dbReference>
<feature type="compositionally biased region" description="Basic and acidic residues" evidence="2">
    <location>
        <begin position="47"/>
        <end position="70"/>
    </location>
</feature>
<dbReference type="PANTHER" id="PTHR12673">
    <property type="entry name" value="FACIOGENITAL DYSPLASIA PROTEIN"/>
    <property type="match status" value="1"/>
</dbReference>
<dbReference type="SUPFAM" id="SSF50729">
    <property type="entry name" value="PH domain-like"/>
    <property type="match status" value="1"/>
</dbReference>
<dbReference type="SMART" id="SM00325">
    <property type="entry name" value="RhoGEF"/>
    <property type="match status" value="1"/>
</dbReference>
<evidence type="ECO:0000256" key="2">
    <source>
        <dbReference type="SAM" id="MobiDB-lite"/>
    </source>
</evidence>
<dbReference type="PROSITE" id="PS00741">
    <property type="entry name" value="DH_1"/>
    <property type="match status" value="1"/>
</dbReference>
<feature type="domain" description="DH" evidence="4">
    <location>
        <begin position="308"/>
        <end position="490"/>
    </location>
</feature>
<dbReference type="Pfam" id="PF22697">
    <property type="entry name" value="SOS1_NGEF_PH"/>
    <property type="match status" value="1"/>
</dbReference>
<gene>
    <name evidence="5" type="ORF">CYY_008619</name>
</gene>
<dbReference type="Proteomes" id="UP000695562">
    <property type="component" value="Unassembled WGS sequence"/>
</dbReference>
<dbReference type="SMART" id="SM00233">
    <property type="entry name" value="PH"/>
    <property type="match status" value="1"/>
</dbReference>
<feature type="compositionally biased region" description="Polar residues" evidence="2">
    <location>
        <begin position="854"/>
        <end position="880"/>
    </location>
</feature>
<protein>
    <recommendedName>
        <fullName evidence="7">Pleckstrin domain-containing protein</fullName>
    </recommendedName>
</protein>
<evidence type="ECO:0000256" key="1">
    <source>
        <dbReference type="ARBA" id="ARBA00022658"/>
    </source>
</evidence>
<dbReference type="GO" id="GO:0005085">
    <property type="term" value="F:guanyl-nucleotide exchange factor activity"/>
    <property type="evidence" value="ECO:0007669"/>
    <property type="project" value="UniProtKB-KW"/>
</dbReference>
<keyword evidence="6" id="KW-1185">Reference proteome</keyword>
<feature type="compositionally biased region" description="Polar residues" evidence="2">
    <location>
        <begin position="133"/>
        <end position="142"/>
    </location>
</feature>
<dbReference type="InterPro" id="IPR051092">
    <property type="entry name" value="FYVE_RhoGEF_PH"/>
</dbReference>
<evidence type="ECO:0000259" key="4">
    <source>
        <dbReference type="PROSITE" id="PS50010"/>
    </source>
</evidence>
<dbReference type="OrthoDB" id="20453at2759"/>
<feature type="compositionally biased region" description="Pro residues" evidence="2">
    <location>
        <begin position="942"/>
        <end position="957"/>
    </location>
</feature>
<dbReference type="InterPro" id="IPR055251">
    <property type="entry name" value="SOS1_NGEF_PH"/>
</dbReference>
<feature type="compositionally biased region" description="Polar residues" evidence="2">
    <location>
        <begin position="165"/>
        <end position="179"/>
    </location>
</feature>
<evidence type="ECO:0000259" key="3">
    <source>
        <dbReference type="PROSITE" id="PS50003"/>
    </source>
</evidence>
<feature type="compositionally biased region" description="Low complexity" evidence="2">
    <location>
        <begin position="231"/>
        <end position="263"/>
    </location>
</feature>
<dbReference type="PROSITE" id="PS50003">
    <property type="entry name" value="PH_DOMAIN"/>
    <property type="match status" value="1"/>
</dbReference>
<feature type="compositionally biased region" description="Low complexity" evidence="2">
    <location>
        <begin position="691"/>
        <end position="735"/>
    </location>
</feature>
<dbReference type="CDD" id="cd00160">
    <property type="entry name" value="RhoGEF"/>
    <property type="match status" value="1"/>
</dbReference>
<feature type="compositionally biased region" description="Polar residues" evidence="2">
    <location>
        <begin position="765"/>
        <end position="780"/>
    </location>
</feature>
<feature type="compositionally biased region" description="Low complexity" evidence="2">
    <location>
        <begin position="202"/>
        <end position="219"/>
    </location>
</feature>
<feature type="compositionally biased region" description="Low complexity" evidence="2">
    <location>
        <begin position="148"/>
        <end position="164"/>
    </location>
</feature>
<keyword evidence="1" id="KW-0344">Guanine-nucleotide releasing factor</keyword>
<feature type="region of interest" description="Disordered" evidence="2">
    <location>
        <begin position="647"/>
        <end position="957"/>
    </location>
</feature>
<feature type="compositionally biased region" description="Low complexity" evidence="2">
    <location>
        <begin position="781"/>
        <end position="809"/>
    </location>
</feature>
<dbReference type="AlphaFoldDB" id="A0A8J4PLF0"/>
<feature type="region of interest" description="Disordered" evidence="2">
    <location>
        <begin position="1"/>
        <end position="277"/>
    </location>
</feature>
<feature type="compositionally biased region" description="Polar residues" evidence="2">
    <location>
        <begin position="186"/>
        <end position="201"/>
    </location>
</feature>
<feature type="compositionally biased region" description="Polar residues" evidence="2">
    <location>
        <begin position="647"/>
        <end position="676"/>
    </location>
</feature>
<feature type="compositionally biased region" description="Low complexity" evidence="2">
    <location>
        <begin position="10"/>
        <end position="35"/>
    </location>
</feature>
<feature type="compositionally biased region" description="Pro residues" evidence="2">
    <location>
        <begin position="919"/>
        <end position="930"/>
    </location>
</feature>
<dbReference type="InterPro" id="IPR001331">
    <property type="entry name" value="GDS_CDC24_CS"/>
</dbReference>
<name>A0A8J4PLF0_9MYCE</name>